<dbReference type="Gene3D" id="1.20.5.930">
    <property type="entry name" value="Bicelle-embedded integrin alpha(iib) transmembrane segment"/>
    <property type="match status" value="1"/>
</dbReference>
<feature type="region of interest" description="Disordered" evidence="14">
    <location>
        <begin position="1"/>
        <end position="43"/>
    </location>
</feature>
<dbReference type="GO" id="GO:0033627">
    <property type="term" value="P:cell adhesion mediated by integrin"/>
    <property type="evidence" value="ECO:0007669"/>
    <property type="project" value="TreeGrafter"/>
</dbReference>
<keyword evidence="10 13" id="KW-0675">Receptor</keyword>
<evidence type="ECO:0000256" key="9">
    <source>
        <dbReference type="ARBA" id="ARBA00023136"/>
    </source>
</evidence>
<gene>
    <name evidence="18" type="ORF">JRQ81_004101</name>
</gene>
<dbReference type="InterPro" id="IPR048285">
    <property type="entry name" value="Integrin_alpha_Ig-like_2"/>
</dbReference>
<keyword evidence="7 13" id="KW-1133">Transmembrane helix</keyword>
<keyword evidence="8 13" id="KW-0401">Integrin</keyword>
<feature type="domain" description="Integrin alpha third immunoglobulin-like" evidence="17">
    <location>
        <begin position="846"/>
        <end position="1055"/>
    </location>
</feature>
<feature type="repeat" description="FG-GAP" evidence="12">
    <location>
        <begin position="345"/>
        <end position="406"/>
    </location>
</feature>
<accession>A0A9Q1AY19</accession>
<dbReference type="Gene3D" id="2.60.40.1530">
    <property type="entry name" value="ntegrin, alpha v. Chain A, domain 4"/>
    <property type="match status" value="1"/>
</dbReference>
<evidence type="ECO:0000313" key="19">
    <source>
        <dbReference type="Proteomes" id="UP001142489"/>
    </source>
</evidence>
<keyword evidence="11" id="KW-0325">Glycoprotein</keyword>
<feature type="domain" description="Integrin alpha second immunoglobulin-like" evidence="16">
    <location>
        <begin position="676"/>
        <end position="840"/>
    </location>
</feature>
<dbReference type="PRINTS" id="PR01185">
    <property type="entry name" value="INTEGRINA"/>
</dbReference>
<dbReference type="Proteomes" id="UP001142489">
    <property type="component" value="Unassembled WGS sequence"/>
</dbReference>
<dbReference type="OrthoDB" id="5317514at2759"/>
<dbReference type="InterPro" id="IPR013519">
    <property type="entry name" value="Int_alpha_beta-p"/>
</dbReference>
<evidence type="ECO:0000259" key="16">
    <source>
        <dbReference type="Pfam" id="PF20805"/>
    </source>
</evidence>
<dbReference type="InterPro" id="IPR028994">
    <property type="entry name" value="Integrin_alpha_N"/>
</dbReference>
<dbReference type="GO" id="GO:0007229">
    <property type="term" value="P:integrin-mediated signaling pathway"/>
    <property type="evidence" value="ECO:0007669"/>
    <property type="project" value="UniProtKB-KW"/>
</dbReference>
<dbReference type="Pfam" id="PF01839">
    <property type="entry name" value="FG-GAP"/>
    <property type="match status" value="2"/>
</dbReference>
<dbReference type="Gene3D" id="2.60.40.1460">
    <property type="entry name" value="Integrin domains. Chain A, domain 2"/>
    <property type="match status" value="1"/>
</dbReference>
<evidence type="ECO:0000256" key="10">
    <source>
        <dbReference type="ARBA" id="ARBA00023170"/>
    </source>
</evidence>
<dbReference type="PROSITE" id="PS00242">
    <property type="entry name" value="INTEGRIN_ALPHA"/>
    <property type="match status" value="1"/>
</dbReference>
<evidence type="ECO:0008006" key="20">
    <source>
        <dbReference type="Google" id="ProtNLM"/>
    </source>
</evidence>
<keyword evidence="9 13" id="KW-0472">Membrane</keyword>
<evidence type="ECO:0000256" key="1">
    <source>
        <dbReference type="ARBA" id="ARBA00004479"/>
    </source>
</evidence>
<dbReference type="GO" id="GO:0007160">
    <property type="term" value="P:cell-matrix adhesion"/>
    <property type="evidence" value="ECO:0007669"/>
    <property type="project" value="TreeGrafter"/>
</dbReference>
<protein>
    <recommendedName>
        <fullName evidence="20">Integrin alpha-7</fullName>
    </recommendedName>
</protein>
<dbReference type="PANTHER" id="PTHR23220">
    <property type="entry name" value="INTEGRIN ALPHA"/>
    <property type="match status" value="1"/>
</dbReference>
<dbReference type="Gene3D" id="2.130.10.130">
    <property type="entry name" value="Integrin alpha, N-terminal"/>
    <property type="match status" value="1"/>
</dbReference>
<evidence type="ECO:0000256" key="4">
    <source>
        <dbReference type="ARBA" id="ARBA00022729"/>
    </source>
</evidence>
<evidence type="ECO:0000256" key="2">
    <source>
        <dbReference type="ARBA" id="ARBA00008054"/>
    </source>
</evidence>
<dbReference type="GO" id="GO:0050900">
    <property type="term" value="P:leukocyte migration"/>
    <property type="evidence" value="ECO:0007669"/>
    <property type="project" value="TreeGrafter"/>
</dbReference>
<keyword evidence="19" id="KW-1185">Reference proteome</keyword>
<keyword evidence="4" id="KW-0732">Signal</keyword>
<dbReference type="SUPFAM" id="SSF69318">
    <property type="entry name" value="Integrin alpha N-terminal domain"/>
    <property type="match status" value="1"/>
</dbReference>
<keyword evidence="3 13" id="KW-0812">Transmembrane</keyword>
<dbReference type="SMART" id="SM00191">
    <property type="entry name" value="Int_alpha"/>
    <property type="match status" value="5"/>
</dbReference>
<dbReference type="EMBL" id="JAPFRF010000011">
    <property type="protein sequence ID" value="KAJ7317939.1"/>
    <property type="molecule type" value="Genomic_DNA"/>
</dbReference>
<organism evidence="18 19">
    <name type="scientific">Phrynocephalus forsythii</name>
    <dbReference type="NCBI Taxonomy" id="171643"/>
    <lineage>
        <taxon>Eukaryota</taxon>
        <taxon>Metazoa</taxon>
        <taxon>Chordata</taxon>
        <taxon>Craniata</taxon>
        <taxon>Vertebrata</taxon>
        <taxon>Euteleostomi</taxon>
        <taxon>Lepidosauria</taxon>
        <taxon>Squamata</taxon>
        <taxon>Bifurcata</taxon>
        <taxon>Unidentata</taxon>
        <taxon>Episquamata</taxon>
        <taxon>Toxicofera</taxon>
        <taxon>Iguania</taxon>
        <taxon>Acrodonta</taxon>
        <taxon>Agamidae</taxon>
        <taxon>Agaminae</taxon>
        <taxon>Phrynocephalus</taxon>
    </lineage>
</organism>
<feature type="repeat" description="FG-GAP" evidence="12">
    <location>
        <begin position="407"/>
        <end position="462"/>
    </location>
</feature>
<evidence type="ECO:0000313" key="18">
    <source>
        <dbReference type="EMBL" id="KAJ7317939.1"/>
    </source>
</evidence>
<dbReference type="GO" id="GO:0008305">
    <property type="term" value="C:integrin complex"/>
    <property type="evidence" value="ECO:0007669"/>
    <property type="project" value="InterPro"/>
</dbReference>
<dbReference type="Pfam" id="PF20805">
    <property type="entry name" value="Integrin_A_Ig_2"/>
    <property type="match status" value="1"/>
</dbReference>
<evidence type="ECO:0000256" key="8">
    <source>
        <dbReference type="ARBA" id="ARBA00023037"/>
    </source>
</evidence>
<keyword evidence="5" id="KW-0677">Repeat</keyword>
<dbReference type="InterPro" id="IPR013649">
    <property type="entry name" value="Integrin_alpha_Ig-like_1"/>
</dbReference>
<dbReference type="AlphaFoldDB" id="A0A9Q1AY19"/>
<dbReference type="InterPro" id="IPR032695">
    <property type="entry name" value="Integrin_dom_sf"/>
</dbReference>
<dbReference type="GO" id="GO:0098609">
    <property type="term" value="P:cell-cell adhesion"/>
    <property type="evidence" value="ECO:0007669"/>
    <property type="project" value="TreeGrafter"/>
</dbReference>
<feature type="repeat" description="FG-GAP" evidence="12">
    <location>
        <begin position="466"/>
        <end position="525"/>
    </location>
</feature>
<dbReference type="Pfam" id="PF20806">
    <property type="entry name" value="Integrin_A_Ig_3"/>
    <property type="match status" value="1"/>
</dbReference>
<feature type="repeat" description="FG-GAP" evidence="12">
    <location>
        <begin position="76"/>
        <end position="141"/>
    </location>
</feature>
<comment type="subcellular location">
    <subcellularLocation>
        <location evidence="1 13">Membrane</location>
        <topology evidence="1 13">Single-pass type I membrane protein</topology>
    </subcellularLocation>
</comment>
<comment type="caution">
    <text evidence="18">The sequence shown here is derived from an EMBL/GenBank/DDBJ whole genome shotgun (WGS) entry which is preliminary data.</text>
</comment>
<evidence type="ECO:0000256" key="14">
    <source>
        <dbReference type="SAM" id="MobiDB-lite"/>
    </source>
</evidence>
<dbReference type="SUPFAM" id="SSF69179">
    <property type="entry name" value="Integrin domains"/>
    <property type="match status" value="3"/>
</dbReference>
<evidence type="ECO:0000256" key="11">
    <source>
        <dbReference type="ARBA" id="ARBA00023180"/>
    </source>
</evidence>
<dbReference type="PROSITE" id="PS51470">
    <property type="entry name" value="FG_GAP"/>
    <property type="match status" value="4"/>
</dbReference>
<evidence type="ECO:0000256" key="12">
    <source>
        <dbReference type="PROSITE-ProRule" id="PRU00803"/>
    </source>
</evidence>
<feature type="compositionally biased region" description="Basic residues" evidence="14">
    <location>
        <begin position="9"/>
        <end position="20"/>
    </location>
</feature>
<dbReference type="GO" id="GO:0005178">
    <property type="term" value="F:integrin binding"/>
    <property type="evidence" value="ECO:0007669"/>
    <property type="project" value="TreeGrafter"/>
</dbReference>
<proteinExistence type="inferred from homology"/>
<comment type="similarity">
    <text evidence="2 13">Belongs to the integrin alpha chain family.</text>
</comment>
<dbReference type="InterPro" id="IPR013517">
    <property type="entry name" value="FG-GAP"/>
</dbReference>
<dbReference type="Pfam" id="PF08441">
    <property type="entry name" value="Integrin_A_Ig_1"/>
    <property type="match status" value="1"/>
</dbReference>
<name>A0A9Q1AY19_9SAUR</name>
<feature type="non-terminal residue" evidence="18">
    <location>
        <position position="1"/>
    </location>
</feature>
<dbReference type="Gene3D" id="2.60.40.1510">
    <property type="entry name" value="ntegrin, alpha v. Chain A, domain 3"/>
    <property type="match status" value="1"/>
</dbReference>
<dbReference type="GO" id="GO:0009897">
    <property type="term" value="C:external side of plasma membrane"/>
    <property type="evidence" value="ECO:0007669"/>
    <property type="project" value="TreeGrafter"/>
</dbReference>
<keyword evidence="6 13" id="KW-0130">Cell adhesion</keyword>
<evidence type="ECO:0000259" key="15">
    <source>
        <dbReference type="Pfam" id="PF08441"/>
    </source>
</evidence>
<dbReference type="PANTHER" id="PTHR23220:SF90">
    <property type="entry name" value="INTEGRIN ALPHA-7"/>
    <property type="match status" value="1"/>
</dbReference>
<evidence type="ECO:0000256" key="7">
    <source>
        <dbReference type="ARBA" id="ARBA00022989"/>
    </source>
</evidence>
<dbReference type="InterPro" id="IPR048286">
    <property type="entry name" value="Integrin_alpha_Ig-like_3"/>
</dbReference>
<dbReference type="InterPro" id="IPR018184">
    <property type="entry name" value="Integrin_alpha_C_CS"/>
</dbReference>
<evidence type="ECO:0000256" key="5">
    <source>
        <dbReference type="ARBA" id="ARBA00022737"/>
    </source>
</evidence>
<evidence type="ECO:0000256" key="3">
    <source>
        <dbReference type="ARBA" id="ARBA00022692"/>
    </source>
</evidence>
<evidence type="ECO:0000259" key="17">
    <source>
        <dbReference type="Pfam" id="PF20806"/>
    </source>
</evidence>
<dbReference type="InterPro" id="IPR000413">
    <property type="entry name" value="Integrin_alpha"/>
</dbReference>
<evidence type="ECO:0000256" key="6">
    <source>
        <dbReference type="ARBA" id="ARBA00022889"/>
    </source>
</evidence>
<evidence type="ECO:0000256" key="13">
    <source>
        <dbReference type="RuleBase" id="RU003762"/>
    </source>
</evidence>
<reference evidence="18" key="1">
    <citation type="journal article" date="2023" name="DNA Res.">
        <title>Chromosome-level genome assembly of Phrynocephalus forsythii using third-generation DNA sequencing and Hi-C analysis.</title>
        <authorList>
            <person name="Qi Y."/>
            <person name="Zhao W."/>
            <person name="Zhao Y."/>
            <person name="Niu C."/>
            <person name="Cao S."/>
            <person name="Zhang Y."/>
        </authorList>
    </citation>
    <scope>NUCLEOTIDE SEQUENCE</scope>
    <source>
        <tissue evidence="18">Muscle</tissue>
    </source>
</reference>
<feature type="domain" description="Integrin alpha first immunoglubulin-like" evidence="15">
    <location>
        <begin position="510"/>
        <end position="674"/>
    </location>
</feature>
<dbReference type="FunFam" id="2.60.40.1530:FF:000001">
    <property type="entry name" value="Integrin subunit alpha 7"/>
    <property type="match status" value="1"/>
</dbReference>
<feature type="transmembrane region" description="Helical" evidence="13">
    <location>
        <begin position="1068"/>
        <end position="1090"/>
    </location>
</feature>
<sequence>APQAGSPRRGVRGRVAKKGKGSSAQKGLRRVGSGRPPTSCASISSKLSGMPGARHLGLFLCLSLSLLGSSAFNLDVTETILKYGENGSFFGFSVALHQQLRPQPVSWLLVGAPQAAALPDQQARRTGGLYACPVTHETNDCKRVPIDEGVDLKKESKENQWLGVTIKSQGPGGKIVTCAHLYEARNRVNESLETRDVIGRCYVLSEGLQESDELDGGEWKFCEGRPQGHDRFGFCQQGMATGFTADRHYILFGAPGTYNWKGTLRAELSGLDLSQYDDGPYEAGGEKDQDPSLIPLPANSYLGFSLDSGVGIMRKDELSFVTGAPRANHTGAVVILQRDNVNRLVPEFILPGEKLTSSFGYSLAVVDLNHDGWMDLVVGAPNLFDRKEGIGGAVYVYINQAGHWDNILPIRLNGTYDSMFGIAVGALGDLNQDGFQDFAVGAPLDGDGKVYIYHGSNLGLVIKPAQILTGESVGIKMFGYSFSGGLDIDGNFYPDLLVGSLSNTVALYRSRPVIHISRNVTISPQNIDLENLNCHYFEGICMDVKVCFSYTANPPGYSPHITLEYTFDADTDRRELGQSSRVVFRHNAATDVEHQHSGTVELPRQRVPSCVMATLQLKDQIRDKLRPIPVVVSYNIQKTRGRRQTPAAPLSPLLPVLNASPPNTQRAEVNFLKQGCGEDKICQSNLQLGYKFCSRVDDAVFHPMPRGDDGLDIFSMSDQKVVALEISITNFPSDVAEPQQDGEDAYEAMLFVLLPPTLPYSASRPYNATEKVPVCVSNQNASRVECELGNPMKRGAQFRFYLVLSTSGITLETEELAVGLELSTTSEQPDLAPVVARARVVMELPLSVTGVAEPQQLFFSGEVRGESAMKKERDVGSPVRYKVTVSNRGQSLNTLGSAFLNLMWPHEIANGKWLLYPLKLEMELSSQPQHRTACRPEPNFLGLTLEPPHQARRKRQAEQARPPGRPLDYRERRKNVTLDCAQGTARCQLYQCPLYSFERSAVLTIWGRLWNSTFLEEYSDVTSVEVIVRANITVKSTIRNLILKDATTQIPVTVYLDPIVALSRGVPWWIIFIAVLAGILVLGLLVSILWKLGFFKRARYAEAKVPQYHAVKIPRQERPLFREEKTGTITKKDWVTNWSGDKDGHVPVSA</sequence>